<keyword evidence="8 11" id="KW-0460">Magnesium</keyword>
<keyword evidence="2 11" id="KW-0240">DNA-directed RNA polymerase</keyword>
<dbReference type="STRING" id="1006006.Mcup_0440"/>
<dbReference type="GO" id="GO:0003899">
    <property type="term" value="F:DNA-directed RNA polymerase activity"/>
    <property type="evidence" value="ECO:0007669"/>
    <property type="project" value="UniProtKB-UniRule"/>
</dbReference>
<evidence type="ECO:0000256" key="13">
    <source>
        <dbReference type="RuleBase" id="RU004224"/>
    </source>
</evidence>
<dbReference type="KEGG" id="mcn:Mcup_0440"/>
<keyword evidence="10 11" id="KW-0464">Manganese</keyword>
<dbReference type="eggNOG" id="arCOG04110">
    <property type="taxonomic scope" value="Archaea"/>
</dbReference>
<evidence type="ECO:0000256" key="7">
    <source>
        <dbReference type="ARBA" id="ARBA00022723"/>
    </source>
</evidence>
<reference evidence="14 15" key="1">
    <citation type="journal article" date="2011" name="J. Bacteriol.">
        <title>Complete genome sequence of Metallosphaera cuprina, a metal sulfide-oxidizing archaeon from a hot spring.</title>
        <authorList>
            <person name="Liu L.J."/>
            <person name="You X.Y."/>
            <person name="Zheng H."/>
            <person name="Wang S."/>
            <person name="Jiang C.Y."/>
            <person name="Liu S.J."/>
        </authorList>
    </citation>
    <scope>NUCLEOTIDE SEQUENCE [LARGE SCALE GENOMIC DNA]</scope>
    <source>
        <strain evidence="14 15">Ar-4</strain>
    </source>
</reference>
<evidence type="ECO:0000256" key="12">
    <source>
        <dbReference type="RuleBase" id="RU003514"/>
    </source>
</evidence>
<dbReference type="InterPro" id="IPR002755">
    <property type="entry name" value="DNA_primase_S"/>
</dbReference>
<evidence type="ECO:0000256" key="10">
    <source>
        <dbReference type="ARBA" id="ARBA00023211"/>
    </source>
</evidence>
<gene>
    <name evidence="11" type="primary">priS</name>
    <name evidence="14" type="ordered locus">Mcup_0440</name>
</gene>
<dbReference type="CDD" id="cd04860">
    <property type="entry name" value="AE_Prim_S"/>
    <property type="match status" value="1"/>
</dbReference>
<evidence type="ECO:0000313" key="15">
    <source>
        <dbReference type="Proteomes" id="UP000007812"/>
    </source>
</evidence>
<dbReference type="PATRIC" id="fig|1006006.8.peg.443"/>
<dbReference type="InterPro" id="IPR014052">
    <property type="entry name" value="DNA_primase_ssu_euk/arc"/>
</dbReference>
<comment type="similarity">
    <text evidence="1 11 12">Belongs to the eukaryotic-type primase small subunit family.</text>
</comment>
<feature type="active site" evidence="11">
    <location>
        <position position="87"/>
    </location>
</feature>
<keyword evidence="4 11" id="KW-0808">Transferase</keyword>
<keyword evidence="15" id="KW-1185">Reference proteome</keyword>
<dbReference type="PANTHER" id="PTHR10536">
    <property type="entry name" value="DNA PRIMASE SMALL SUBUNIT"/>
    <property type="match status" value="1"/>
</dbReference>
<evidence type="ECO:0000256" key="2">
    <source>
        <dbReference type="ARBA" id="ARBA00022478"/>
    </source>
</evidence>
<keyword evidence="9 11" id="KW-0804">Transcription</keyword>
<accession>F4G049</accession>
<evidence type="ECO:0000256" key="11">
    <source>
        <dbReference type="HAMAP-Rule" id="MF_00700"/>
    </source>
</evidence>
<name>F4G049_METCR</name>
<feature type="active site" evidence="11">
    <location>
        <position position="216"/>
    </location>
</feature>
<dbReference type="GO" id="GO:0006269">
    <property type="term" value="P:DNA replication, synthesis of primer"/>
    <property type="evidence" value="ECO:0007669"/>
    <property type="project" value="UniProtKB-UniRule"/>
</dbReference>
<comment type="function">
    <text evidence="11">Catalytic subunit of DNA primase, an RNA polymerase that catalyzes the synthesis of short RNA molecules used as primers for DNA polymerase during DNA replication. The small subunit contains the primase catalytic core and has DNA synthesis activity on its own. Binding to the large subunit stabilizes and modulates the activity, increasing the rate of DNA synthesis while decreasing the length of the DNA fragments, and conferring RNA synthesis capability. The DNA polymerase activity may enable DNA primase to also catalyze primer extension after primer synthesis. May also play a role in DNA repair.</text>
</comment>
<proteinExistence type="inferred from homology"/>
<evidence type="ECO:0000256" key="1">
    <source>
        <dbReference type="ARBA" id="ARBA00009762"/>
    </source>
</evidence>
<evidence type="ECO:0000256" key="4">
    <source>
        <dbReference type="ARBA" id="ARBA00022679"/>
    </source>
</evidence>
<dbReference type="EC" id="2.7.7.-" evidence="11"/>
<dbReference type="AlphaFoldDB" id="F4G049"/>
<dbReference type="Pfam" id="PF20873">
    <property type="entry name" value="PriS_C"/>
    <property type="match status" value="1"/>
</dbReference>
<comment type="subunit">
    <text evidence="11">Heterodimer of a small subunit (PriS) and a large subunit (PriL).</text>
</comment>
<dbReference type="GO" id="GO:0000428">
    <property type="term" value="C:DNA-directed RNA polymerase complex"/>
    <property type="evidence" value="ECO:0007669"/>
    <property type="project" value="UniProtKB-KW"/>
</dbReference>
<feature type="active site" evidence="11">
    <location>
        <position position="85"/>
    </location>
</feature>
<sequence>MLYREYYERAELSLPFDMELREFAYQPMDSGSYVRHLSFSSLQELRQALVQDVPAHLFYSSAKYQRPTARDMEEKGWMGSDLQFDLDADHLCETRKIVFCPVCGKEVIGGKCQEHGVDAREYVEISVDCLKRTWELANVLAEILREDFDLKPRIFFSGNRGFHVLVECSGECALMDSEDRKEIVRYVSGEGVPFKGHEGDPGWAGRILRTKGVEVDEQVTVDIHRLIRIPGSVHGKSSLLVKEMEEFVYDISLSPFKGRAVLYPFISGEFTLIDTKFYLNKGEPISMTAGYAIFAYSKGLGEVSYYAR</sequence>
<dbReference type="NCBIfam" id="NF001641">
    <property type="entry name" value="PRK00419.1-3"/>
    <property type="match status" value="1"/>
</dbReference>
<evidence type="ECO:0000256" key="9">
    <source>
        <dbReference type="ARBA" id="ARBA00023163"/>
    </source>
</evidence>
<evidence type="ECO:0000256" key="8">
    <source>
        <dbReference type="ARBA" id="ARBA00022842"/>
    </source>
</evidence>
<dbReference type="InterPro" id="IPR023639">
    <property type="entry name" value="DNA_primase_ssu_PriS"/>
</dbReference>
<organism evidence="14 15">
    <name type="scientific">Metallosphaera cuprina (strain Ar-4)</name>
    <dbReference type="NCBI Taxonomy" id="1006006"/>
    <lineage>
        <taxon>Archaea</taxon>
        <taxon>Thermoproteota</taxon>
        <taxon>Thermoprotei</taxon>
        <taxon>Sulfolobales</taxon>
        <taxon>Sulfolobaceae</taxon>
        <taxon>Metallosphaera</taxon>
    </lineage>
</organism>
<comment type="cofactor">
    <cofactor evidence="11">
        <name>Mg(2+)</name>
        <dbReference type="ChEBI" id="CHEBI:18420"/>
    </cofactor>
    <cofactor evidence="11">
        <name>Mn(2+)</name>
        <dbReference type="ChEBI" id="CHEBI:29035"/>
    </cofactor>
</comment>
<protein>
    <recommendedName>
        <fullName evidence="11">DNA primase small subunit PriS</fullName>
        <ecNumber evidence="11">2.7.7.-</ecNumber>
    </recommendedName>
</protein>
<evidence type="ECO:0000256" key="5">
    <source>
        <dbReference type="ARBA" id="ARBA00022695"/>
    </source>
</evidence>
<dbReference type="Proteomes" id="UP000007812">
    <property type="component" value="Chromosome"/>
</dbReference>
<dbReference type="GO" id="GO:0046872">
    <property type="term" value="F:metal ion binding"/>
    <property type="evidence" value="ECO:0007669"/>
    <property type="project" value="UniProtKB-KW"/>
</dbReference>
<dbReference type="Gene3D" id="3.90.920.10">
    <property type="entry name" value="DNA primase, PRIM domain"/>
    <property type="match status" value="1"/>
</dbReference>
<evidence type="ECO:0000256" key="6">
    <source>
        <dbReference type="ARBA" id="ARBA00022705"/>
    </source>
</evidence>
<dbReference type="GO" id="GO:1990077">
    <property type="term" value="C:primosome complex"/>
    <property type="evidence" value="ECO:0007669"/>
    <property type="project" value="UniProtKB-KW"/>
</dbReference>
<keyword evidence="3 11" id="KW-0639">Primosome</keyword>
<keyword evidence="7 11" id="KW-0479">Metal-binding</keyword>
<comment type="function">
    <text evidence="13">RNA polymerase that catalyzes the synthesis of short RNA molecules used as primers for DNA polymerase during DNA replication.</text>
</comment>
<dbReference type="Pfam" id="PF01896">
    <property type="entry name" value="DNA_primase_S"/>
    <property type="match status" value="1"/>
</dbReference>
<dbReference type="EMBL" id="CP002656">
    <property type="protein sequence ID" value="AEB94548.1"/>
    <property type="molecule type" value="Genomic_DNA"/>
</dbReference>
<evidence type="ECO:0000256" key="3">
    <source>
        <dbReference type="ARBA" id="ARBA00022515"/>
    </source>
</evidence>
<dbReference type="SUPFAM" id="SSF56747">
    <property type="entry name" value="Prim-pol domain"/>
    <property type="match status" value="1"/>
</dbReference>
<dbReference type="HOGENOM" id="CLU_056123_0_0_2"/>
<keyword evidence="6 11" id="KW-0235">DNA replication</keyword>
<dbReference type="HAMAP" id="MF_00700">
    <property type="entry name" value="DNA_primase_sml_arc"/>
    <property type="match status" value="1"/>
</dbReference>
<evidence type="ECO:0000313" key="14">
    <source>
        <dbReference type="EMBL" id="AEB94548.1"/>
    </source>
</evidence>
<keyword evidence="5 11" id="KW-0548">Nucleotidyltransferase</keyword>